<dbReference type="PRINTS" id="PR00449">
    <property type="entry name" value="RASTRNSFRMNG"/>
</dbReference>
<dbReference type="Proteomes" id="UP001626550">
    <property type="component" value="Unassembled WGS sequence"/>
</dbReference>
<dbReference type="Gene3D" id="3.40.50.300">
    <property type="entry name" value="P-loop containing nucleotide triphosphate hydrolases"/>
    <property type="match status" value="1"/>
</dbReference>
<reference evidence="1 2" key="1">
    <citation type="submission" date="2024-11" db="EMBL/GenBank/DDBJ databases">
        <title>Adaptive evolution of stress response genes in parasites aligns with host niche diversity.</title>
        <authorList>
            <person name="Hahn C."/>
            <person name="Resl P."/>
        </authorList>
    </citation>
    <scope>NUCLEOTIDE SEQUENCE [LARGE SCALE GENOMIC DNA]</scope>
    <source>
        <strain evidence="1">EGGRZ-B1_66</strain>
        <tissue evidence="1">Body</tissue>
    </source>
</reference>
<dbReference type="AlphaFoldDB" id="A0ABD2QDH8"/>
<comment type="caution">
    <text evidence="1">The sequence shown here is derived from an EMBL/GenBank/DDBJ whole genome shotgun (WGS) entry which is preliminary data.</text>
</comment>
<keyword evidence="2" id="KW-1185">Reference proteome</keyword>
<dbReference type="InterPro" id="IPR001806">
    <property type="entry name" value="Small_GTPase"/>
</dbReference>
<dbReference type="PROSITE" id="PS51421">
    <property type="entry name" value="RAS"/>
    <property type="match status" value="1"/>
</dbReference>
<dbReference type="PROSITE" id="PS51419">
    <property type="entry name" value="RAB"/>
    <property type="match status" value="1"/>
</dbReference>
<dbReference type="PANTHER" id="PTHR47979">
    <property type="entry name" value="DRAB11-RELATED"/>
    <property type="match status" value="1"/>
</dbReference>
<proteinExistence type="predicted"/>
<organism evidence="1 2">
    <name type="scientific">Cichlidogyrus casuarinus</name>
    <dbReference type="NCBI Taxonomy" id="1844966"/>
    <lineage>
        <taxon>Eukaryota</taxon>
        <taxon>Metazoa</taxon>
        <taxon>Spiralia</taxon>
        <taxon>Lophotrochozoa</taxon>
        <taxon>Platyhelminthes</taxon>
        <taxon>Monogenea</taxon>
        <taxon>Monopisthocotylea</taxon>
        <taxon>Dactylogyridea</taxon>
        <taxon>Ancyrocephalidae</taxon>
        <taxon>Cichlidogyrus</taxon>
    </lineage>
</organism>
<dbReference type="InterPro" id="IPR050209">
    <property type="entry name" value="Rab_GTPases_membrane_traffic"/>
</dbReference>
<evidence type="ECO:0000313" key="1">
    <source>
        <dbReference type="EMBL" id="KAL3317604.1"/>
    </source>
</evidence>
<dbReference type="Pfam" id="PF00071">
    <property type="entry name" value="Ras"/>
    <property type="match status" value="1"/>
</dbReference>
<protein>
    <submittedName>
        <fullName evidence="1">Ras- protein Rab-2-B</fullName>
    </submittedName>
</protein>
<dbReference type="EMBL" id="JBJKFK010000356">
    <property type="protein sequence ID" value="KAL3317604.1"/>
    <property type="molecule type" value="Genomic_DNA"/>
</dbReference>
<evidence type="ECO:0000313" key="2">
    <source>
        <dbReference type="Proteomes" id="UP001626550"/>
    </source>
</evidence>
<dbReference type="InterPro" id="IPR027417">
    <property type="entry name" value="P-loop_NTPase"/>
</dbReference>
<dbReference type="SMART" id="SM00175">
    <property type="entry name" value="RAB"/>
    <property type="match status" value="1"/>
</dbReference>
<dbReference type="SUPFAM" id="SSF52540">
    <property type="entry name" value="P-loop containing nucleoside triphosphate hydrolases"/>
    <property type="match status" value="1"/>
</dbReference>
<sequence length="121" mass="13449">HWLSEAKGYCPDQSVLVLVGSKSDLTEERQVSFEEAQAYAKENELIYTEVSSKDATNVENTFKMAAQEIHRRIDVGLIAITNDVSHSNYLLNAKIKNINGIRLGNRSTANDSPSKSRDSCC</sequence>
<name>A0ABD2QDH8_9PLAT</name>
<feature type="non-terminal residue" evidence="1">
    <location>
        <position position="1"/>
    </location>
</feature>
<gene>
    <name evidence="1" type="primary">RAB2B</name>
    <name evidence="1" type="ORF">Ciccas_003740</name>
</gene>
<accession>A0ABD2QDH8</accession>